<gene>
    <name evidence="1" type="ORF">SAMN04488035_0089</name>
</gene>
<dbReference type="Gene3D" id="3.40.630.30">
    <property type="match status" value="1"/>
</dbReference>
<proteinExistence type="predicted"/>
<evidence type="ECO:0000313" key="1">
    <source>
        <dbReference type="EMBL" id="SFE66560.1"/>
    </source>
</evidence>
<dbReference type="RefSeq" id="WP_093374152.1">
    <property type="nucleotide sequence ID" value="NZ_BNAN01000001.1"/>
</dbReference>
<reference evidence="2" key="1">
    <citation type="submission" date="2016-10" db="EMBL/GenBank/DDBJ databases">
        <authorList>
            <person name="Varghese N."/>
            <person name="Submissions S."/>
        </authorList>
    </citation>
    <scope>NUCLEOTIDE SEQUENCE [LARGE SCALE GENOMIC DNA]</scope>
    <source>
        <strain evidence="2">DSM 19083</strain>
    </source>
</reference>
<dbReference type="SUPFAM" id="SSF55729">
    <property type="entry name" value="Acyl-CoA N-acyltransferases (Nat)"/>
    <property type="match status" value="1"/>
</dbReference>
<name>A0A1I2CFT3_9MICO</name>
<organism evidence="1 2">
    <name type="scientific">Flavimobilis marinus</name>
    <dbReference type="NCBI Taxonomy" id="285351"/>
    <lineage>
        <taxon>Bacteria</taxon>
        <taxon>Bacillati</taxon>
        <taxon>Actinomycetota</taxon>
        <taxon>Actinomycetes</taxon>
        <taxon>Micrococcales</taxon>
        <taxon>Jonesiaceae</taxon>
        <taxon>Flavimobilis</taxon>
    </lineage>
</organism>
<sequence>MTTTSTTSVAPTIVPLVVPPAGTDTAATDQMWGVLGMLRVQRAYEEATWGYDDFVEPPAVALALMHRREYSDRLTFLAVADGVTGEPEAVVAFADVVLPLKDNTHLAYLEVIVDPARDVAALTTALIAAGEQVARERGRTTVMLWSETPGELPAGDPAALEAPTGSGRIDGRNPMVAALRTSAYVLEQAERYSVLRLPVATELLDEHQSAAQDRAGADYRLVTWRDRTPEERLEQFAALEQRMSTDVPHGDLEMEEAAWDADRVRYVDESIAAANRGYVLTAAEHVPTGTLVAFTQLQYPRDRDGFAFQEDTLVMREHRGHRLGMLVKTENLRQLLEARPATARIHTWNAEENSYMLDINVALGFRPAGVVGAWQKKLRD</sequence>
<accession>A0A1I2CFT3</accession>
<evidence type="ECO:0000313" key="2">
    <source>
        <dbReference type="Proteomes" id="UP000198520"/>
    </source>
</evidence>
<dbReference type="Proteomes" id="UP000198520">
    <property type="component" value="Unassembled WGS sequence"/>
</dbReference>
<dbReference type="InterPro" id="IPR016181">
    <property type="entry name" value="Acyl_CoA_acyltransferase"/>
</dbReference>
<dbReference type="OrthoDB" id="4119890at2"/>
<evidence type="ECO:0008006" key="3">
    <source>
        <dbReference type="Google" id="ProtNLM"/>
    </source>
</evidence>
<dbReference type="AlphaFoldDB" id="A0A1I2CFT3"/>
<keyword evidence="2" id="KW-1185">Reference proteome</keyword>
<dbReference type="EMBL" id="FONZ01000001">
    <property type="protein sequence ID" value="SFE66560.1"/>
    <property type="molecule type" value="Genomic_DNA"/>
</dbReference>
<dbReference type="STRING" id="285351.SAMN04488035_0089"/>
<protein>
    <recommendedName>
        <fullName evidence="3">Acetyltransferase (GNAT) family protein</fullName>
    </recommendedName>
</protein>